<dbReference type="Proteomes" id="UP000242715">
    <property type="component" value="Unassembled WGS sequence"/>
</dbReference>
<keyword evidence="2" id="KW-1185">Reference proteome</keyword>
<evidence type="ECO:0000313" key="2">
    <source>
        <dbReference type="Proteomes" id="UP000242715"/>
    </source>
</evidence>
<dbReference type="EMBL" id="DF973797">
    <property type="protein sequence ID" value="GAU40268.1"/>
    <property type="molecule type" value="Genomic_DNA"/>
</dbReference>
<gene>
    <name evidence="1" type="ORF">TSUD_60590</name>
</gene>
<proteinExistence type="predicted"/>
<reference evidence="2" key="1">
    <citation type="journal article" date="2017" name="Front. Plant Sci.">
        <title>Climate Clever Clovers: New Paradigm to Reduce the Environmental Footprint of Ruminants by Breeding Low Methanogenic Forages Utilizing Haplotype Variation.</title>
        <authorList>
            <person name="Kaur P."/>
            <person name="Appels R."/>
            <person name="Bayer P.E."/>
            <person name="Keeble-Gagnere G."/>
            <person name="Wang J."/>
            <person name="Hirakawa H."/>
            <person name="Shirasawa K."/>
            <person name="Vercoe P."/>
            <person name="Stefanova K."/>
            <person name="Durmic Z."/>
            <person name="Nichols P."/>
            <person name="Revell C."/>
            <person name="Isobe S.N."/>
            <person name="Edwards D."/>
            <person name="Erskine W."/>
        </authorList>
    </citation>
    <scope>NUCLEOTIDE SEQUENCE [LARGE SCALE GENOMIC DNA]</scope>
    <source>
        <strain evidence="2">cv. Daliak</strain>
    </source>
</reference>
<protein>
    <submittedName>
        <fullName evidence="1">Uncharacterized protein</fullName>
    </submittedName>
</protein>
<organism evidence="1 2">
    <name type="scientific">Trifolium subterraneum</name>
    <name type="common">Subterranean clover</name>
    <dbReference type="NCBI Taxonomy" id="3900"/>
    <lineage>
        <taxon>Eukaryota</taxon>
        <taxon>Viridiplantae</taxon>
        <taxon>Streptophyta</taxon>
        <taxon>Embryophyta</taxon>
        <taxon>Tracheophyta</taxon>
        <taxon>Spermatophyta</taxon>
        <taxon>Magnoliopsida</taxon>
        <taxon>eudicotyledons</taxon>
        <taxon>Gunneridae</taxon>
        <taxon>Pentapetalae</taxon>
        <taxon>rosids</taxon>
        <taxon>fabids</taxon>
        <taxon>Fabales</taxon>
        <taxon>Fabaceae</taxon>
        <taxon>Papilionoideae</taxon>
        <taxon>50 kb inversion clade</taxon>
        <taxon>NPAAA clade</taxon>
        <taxon>Hologalegina</taxon>
        <taxon>IRL clade</taxon>
        <taxon>Trifolieae</taxon>
        <taxon>Trifolium</taxon>
    </lineage>
</organism>
<dbReference type="AlphaFoldDB" id="A0A2Z6N5X1"/>
<accession>A0A2Z6N5X1</accession>
<sequence length="72" mass="8294">MISTSQSGFVHVSSPPWKISSRSVFADEDFLSVSSSLPLMSWLIMVEYKLYFRRLYSLPYACYGRETGKVFL</sequence>
<evidence type="ECO:0000313" key="1">
    <source>
        <dbReference type="EMBL" id="GAU40268.1"/>
    </source>
</evidence>
<name>A0A2Z6N5X1_TRISU</name>